<keyword evidence="7" id="KW-0012">Acyltransferase</keyword>
<dbReference type="PANTHER" id="PTHR13285">
    <property type="entry name" value="ACYLTRANSFERASE"/>
    <property type="match status" value="1"/>
</dbReference>
<accession>A0A3E1QE34</accession>
<sequence>MLFNSFSFGLFLPIVLLIYWAVGYKRIKAQNAVLLVASYIFYGLWDWRFLSLIIASSLVDYLAGRAIHTTNNKASKKIYLVLSIFWNLGVLFIFKYYNFFAEGFANLFHLSAQGYTYNTLNFILPVGLSFYTFQTMSYSIDVYRNRIKPTYNILNFLCFVSFFPQLVAGPIERAKSLLPQFKKERTFERSLVVDGLRQMLWGLFMKMVVADNVALAVNAIYSEPNSFGSLSLLYASVLFFFQIYCDFAGYSNIAIGTAKLFGFKLSKNFNIPYLSRSVAEFWQRWHITLTKWFTDYVYAPLIQSWKKSYVSRTIALFITMTLIGLWHGANWTFIFFGVFQAITISIERIPMTVKGKTYNINYFLTRMPLPVTIIYSFTLIITSCIFFRAENFDMALNIIHRVLSFIPSKPFSLEIGFRVLFVPLLIIMEVITRTKNHPFEFLEKTYSRPIRWIIYYLFVFFIIRYAGPKEEFIYFQF</sequence>
<dbReference type="InterPro" id="IPR004299">
    <property type="entry name" value="MBOAT_fam"/>
</dbReference>
<evidence type="ECO:0000256" key="2">
    <source>
        <dbReference type="ARBA" id="ARBA00010323"/>
    </source>
</evidence>
<comment type="similarity">
    <text evidence="2 7">Belongs to the membrane-bound acyltransferase family.</text>
</comment>
<keyword evidence="3 7" id="KW-1003">Cell membrane</keyword>
<evidence type="ECO:0000256" key="1">
    <source>
        <dbReference type="ARBA" id="ARBA00004651"/>
    </source>
</evidence>
<dbReference type="RefSeq" id="WP_117159462.1">
    <property type="nucleotide sequence ID" value="NZ_QVID01000001.1"/>
</dbReference>
<dbReference type="GO" id="GO:0042121">
    <property type="term" value="P:alginic acid biosynthetic process"/>
    <property type="evidence" value="ECO:0007669"/>
    <property type="project" value="InterPro"/>
</dbReference>
<organism evidence="9 10">
    <name type="scientific">Marixanthomonas ophiurae</name>
    <dbReference type="NCBI Taxonomy" id="387659"/>
    <lineage>
        <taxon>Bacteria</taxon>
        <taxon>Pseudomonadati</taxon>
        <taxon>Bacteroidota</taxon>
        <taxon>Flavobacteriia</taxon>
        <taxon>Flavobacteriales</taxon>
        <taxon>Flavobacteriaceae</taxon>
        <taxon>Marixanthomonas</taxon>
    </lineage>
</organism>
<dbReference type="InterPro" id="IPR051085">
    <property type="entry name" value="MB_O-acyltransferase"/>
</dbReference>
<feature type="transmembrane region" description="Helical" evidence="8">
    <location>
        <begin position="449"/>
        <end position="467"/>
    </location>
</feature>
<evidence type="ECO:0000256" key="7">
    <source>
        <dbReference type="PIRNR" id="PIRNR016636"/>
    </source>
</evidence>
<feature type="transmembrane region" description="Helical" evidence="8">
    <location>
        <begin position="227"/>
        <end position="245"/>
    </location>
</feature>
<protein>
    <submittedName>
        <fullName evidence="9">MBOAT family protein</fullName>
    </submittedName>
</protein>
<dbReference type="GO" id="GO:0016746">
    <property type="term" value="F:acyltransferase activity"/>
    <property type="evidence" value="ECO:0007669"/>
    <property type="project" value="UniProtKB-KW"/>
</dbReference>
<dbReference type="InterPro" id="IPR028362">
    <property type="entry name" value="AlgI"/>
</dbReference>
<feature type="transmembrane region" description="Helical" evidence="8">
    <location>
        <begin position="115"/>
        <end position="133"/>
    </location>
</feature>
<feature type="transmembrane region" description="Helical" evidence="8">
    <location>
        <begin position="369"/>
        <end position="389"/>
    </location>
</feature>
<keyword evidence="4 8" id="KW-0812">Transmembrane</keyword>
<dbReference type="AlphaFoldDB" id="A0A3E1QE34"/>
<evidence type="ECO:0000256" key="4">
    <source>
        <dbReference type="ARBA" id="ARBA00022692"/>
    </source>
</evidence>
<evidence type="ECO:0000256" key="6">
    <source>
        <dbReference type="ARBA" id="ARBA00023136"/>
    </source>
</evidence>
<dbReference type="EMBL" id="QVID01000001">
    <property type="protein sequence ID" value="RFN60403.1"/>
    <property type="molecule type" value="Genomic_DNA"/>
</dbReference>
<dbReference type="GO" id="GO:0005886">
    <property type="term" value="C:plasma membrane"/>
    <property type="evidence" value="ECO:0007669"/>
    <property type="project" value="UniProtKB-SubCell"/>
</dbReference>
<feature type="transmembrane region" description="Helical" evidence="8">
    <location>
        <begin position="34"/>
        <end position="58"/>
    </location>
</feature>
<feature type="transmembrane region" description="Helical" evidence="8">
    <location>
        <begin position="409"/>
        <end position="428"/>
    </location>
</feature>
<dbReference type="PIRSF" id="PIRSF500217">
    <property type="entry name" value="AlgI"/>
    <property type="match status" value="1"/>
</dbReference>
<dbReference type="PIRSF" id="PIRSF016636">
    <property type="entry name" value="AlgI_DltB"/>
    <property type="match status" value="1"/>
</dbReference>
<dbReference type="Pfam" id="PF03062">
    <property type="entry name" value="MBOAT"/>
    <property type="match status" value="1"/>
</dbReference>
<feature type="transmembrane region" description="Helical" evidence="8">
    <location>
        <begin position="6"/>
        <end position="22"/>
    </location>
</feature>
<evidence type="ECO:0000313" key="10">
    <source>
        <dbReference type="Proteomes" id="UP000261082"/>
    </source>
</evidence>
<feature type="transmembrane region" description="Helical" evidence="8">
    <location>
        <begin position="78"/>
        <end position="94"/>
    </location>
</feature>
<proteinExistence type="inferred from homology"/>
<keyword evidence="5 8" id="KW-1133">Transmembrane helix</keyword>
<evidence type="ECO:0000256" key="3">
    <source>
        <dbReference type="ARBA" id="ARBA00022475"/>
    </source>
</evidence>
<keyword evidence="10" id="KW-1185">Reference proteome</keyword>
<keyword evidence="6 7" id="KW-0472">Membrane</keyword>
<dbReference type="OrthoDB" id="9805788at2"/>
<dbReference type="PANTHER" id="PTHR13285:SF18">
    <property type="entry name" value="PROTEIN-CYSTEINE N-PALMITOYLTRANSFERASE RASP"/>
    <property type="match status" value="1"/>
</dbReference>
<evidence type="ECO:0000256" key="8">
    <source>
        <dbReference type="SAM" id="Phobius"/>
    </source>
</evidence>
<gene>
    <name evidence="9" type="ORF">DZ858_10295</name>
</gene>
<keyword evidence="7" id="KW-0808">Transferase</keyword>
<evidence type="ECO:0000313" key="9">
    <source>
        <dbReference type="EMBL" id="RFN60403.1"/>
    </source>
</evidence>
<dbReference type="InterPro" id="IPR024194">
    <property type="entry name" value="Ac/AlaTfrase_AlgI/DltB"/>
</dbReference>
<comment type="subcellular location">
    <subcellularLocation>
        <location evidence="1">Cell membrane</location>
        <topology evidence="1">Multi-pass membrane protein</topology>
    </subcellularLocation>
</comment>
<reference evidence="9 10" key="1">
    <citation type="journal article" date="2007" name="Int. J. Syst. Evol. Microbiol.">
        <title>Marixanthomonas ophiurae gen. nov., sp. nov., a marine bacterium of the family Flavobacteriaceae isolated from a deep-sea brittle star.</title>
        <authorList>
            <person name="Romanenko L.A."/>
            <person name="Uchino M."/>
            <person name="Frolova G.M."/>
            <person name="Mikhailov V.V."/>
        </authorList>
    </citation>
    <scope>NUCLEOTIDE SEQUENCE [LARGE SCALE GENOMIC DNA]</scope>
    <source>
        <strain evidence="9 10">KMM 3046</strain>
    </source>
</reference>
<evidence type="ECO:0000256" key="5">
    <source>
        <dbReference type="ARBA" id="ARBA00022989"/>
    </source>
</evidence>
<comment type="caution">
    <text evidence="9">The sequence shown here is derived from an EMBL/GenBank/DDBJ whole genome shotgun (WGS) entry which is preliminary data.</text>
</comment>
<name>A0A3E1QE34_9FLAO</name>
<feature type="transmembrane region" description="Helical" evidence="8">
    <location>
        <begin position="199"/>
        <end position="221"/>
    </location>
</feature>
<feature type="transmembrane region" description="Helical" evidence="8">
    <location>
        <begin position="153"/>
        <end position="171"/>
    </location>
</feature>
<dbReference type="Proteomes" id="UP000261082">
    <property type="component" value="Unassembled WGS sequence"/>
</dbReference>